<sequence length="46" mass="5041">MRLLTNVSIQKLTQTEAGIRLMSGEAMLPVVDEVIATTGFRPDLSH</sequence>
<proteinExistence type="predicted"/>
<reference evidence="1" key="1">
    <citation type="submission" date="2020-10" db="EMBL/GenBank/DDBJ databases">
        <title>Taxonomic study of unclassified bacteria belonging to the class Ktedonobacteria.</title>
        <authorList>
            <person name="Yabe S."/>
            <person name="Wang C.M."/>
            <person name="Zheng Y."/>
            <person name="Sakai Y."/>
            <person name="Cavaletti L."/>
            <person name="Monciardini P."/>
            <person name="Donadio S."/>
        </authorList>
    </citation>
    <scope>NUCLEOTIDE SEQUENCE</scope>
    <source>
        <strain evidence="1">SOSP1-1</strain>
    </source>
</reference>
<comment type="caution">
    <text evidence="1">The sequence shown here is derived from an EMBL/GenBank/DDBJ whole genome shotgun (WGS) entry which is preliminary data.</text>
</comment>
<gene>
    <name evidence="1" type="ORF">KSX_01640</name>
</gene>
<dbReference type="EMBL" id="BNJF01000001">
    <property type="protein sequence ID" value="GHO42001.1"/>
    <property type="molecule type" value="Genomic_DNA"/>
</dbReference>
<evidence type="ECO:0000313" key="1">
    <source>
        <dbReference type="EMBL" id="GHO42001.1"/>
    </source>
</evidence>
<name>A0A8J3HU37_9CHLR</name>
<protein>
    <submittedName>
        <fullName evidence="1">Uncharacterized protein</fullName>
    </submittedName>
</protein>
<keyword evidence="2" id="KW-1185">Reference proteome</keyword>
<dbReference type="Proteomes" id="UP000612362">
    <property type="component" value="Unassembled WGS sequence"/>
</dbReference>
<dbReference type="AlphaFoldDB" id="A0A8J3HU37"/>
<accession>A0A8J3HU37</accession>
<organism evidence="1 2">
    <name type="scientific">Ktedonospora formicarum</name>
    <dbReference type="NCBI Taxonomy" id="2778364"/>
    <lineage>
        <taxon>Bacteria</taxon>
        <taxon>Bacillati</taxon>
        <taxon>Chloroflexota</taxon>
        <taxon>Ktedonobacteria</taxon>
        <taxon>Ktedonobacterales</taxon>
        <taxon>Ktedonobacteraceae</taxon>
        <taxon>Ktedonospora</taxon>
    </lineage>
</organism>
<evidence type="ECO:0000313" key="2">
    <source>
        <dbReference type="Proteomes" id="UP000612362"/>
    </source>
</evidence>